<evidence type="ECO:0000256" key="4">
    <source>
        <dbReference type="ARBA" id="ARBA00022840"/>
    </source>
</evidence>
<sequence>MELMRLKDIGKIYKTKYNETVALHDVDLIVNKKDLIAITGPSGCGKSTLMNILGLIDKQTKGEYILKGKNTSNLGDKESSILRNKEIGFIYQHFALINELNLLENVIIPLNIRKMSDKDKKENGKKYLKKVGLEGLERKYPYELSGGQQQRVAIARALAQETDIILADEPTGNLDEKNSEEILKLLIELNNDGKTVVVITHDNNIAKHCKKIIKMKDGKII</sequence>
<dbReference type="CDD" id="cd03255">
    <property type="entry name" value="ABC_MJ0796_LolCDE_FtsE"/>
    <property type="match status" value="1"/>
</dbReference>
<dbReference type="PROSITE" id="PS50893">
    <property type="entry name" value="ABC_TRANSPORTER_2"/>
    <property type="match status" value="1"/>
</dbReference>
<dbReference type="SMART" id="SM00382">
    <property type="entry name" value="AAA"/>
    <property type="match status" value="1"/>
</dbReference>
<dbReference type="InterPro" id="IPR003593">
    <property type="entry name" value="AAA+_ATPase"/>
</dbReference>
<evidence type="ECO:0000259" key="5">
    <source>
        <dbReference type="PROSITE" id="PS50893"/>
    </source>
</evidence>
<dbReference type="GO" id="GO:0022857">
    <property type="term" value="F:transmembrane transporter activity"/>
    <property type="evidence" value="ECO:0007669"/>
    <property type="project" value="UniProtKB-ARBA"/>
</dbReference>
<dbReference type="RefSeq" id="WP_080022166.1">
    <property type="nucleotide sequence ID" value="NZ_LTAY01000026.1"/>
</dbReference>
<evidence type="ECO:0000256" key="1">
    <source>
        <dbReference type="ARBA" id="ARBA00005417"/>
    </source>
</evidence>
<dbReference type="Proteomes" id="UP000191448">
    <property type="component" value="Unassembled WGS sequence"/>
</dbReference>
<dbReference type="EC" id="3.6.3.-" evidence="6"/>
<dbReference type="FunFam" id="3.40.50.300:FF:000032">
    <property type="entry name" value="Export ABC transporter ATP-binding protein"/>
    <property type="match status" value="1"/>
</dbReference>
<protein>
    <submittedName>
        <fullName evidence="6">Lipoprotein-releasing system ATP-binding protein LolD</fullName>
        <ecNumber evidence="6">3.6.3.-</ecNumber>
    </submittedName>
</protein>
<organism evidence="6 7">
    <name type="scientific">Clostridium thermobutyricum DSM 4928</name>
    <dbReference type="NCBI Taxonomy" id="1121339"/>
    <lineage>
        <taxon>Bacteria</taxon>
        <taxon>Bacillati</taxon>
        <taxon>Bacillota</taxon>
        <taxon>Clostridia</taxon>
        <taxon>Eubacteriales</taxon>
        <taxon>Clostridiaceae</taxon>
        <taxon>Clostridium</taxon>
    </lineage>
</organism>
<keyword evidence="4 6" id="KW-0067">ATP-binding</keyword>
<dbReference type="GO" id="GO:0016887">
    <property type="term" value="F:ATP hydrolysis activity"/>
    <property type="evidence" value="ECO:0007669"/>
    <property type="project" value="InterPro"/>
</dbReference>
<evidence type="ECO:0000256" key="3">
    <source>
        <dbReference type="ARBA" id="ARBA00022741"/>
    </source>
</evidence>
<dbReference type="InterPro" id="IPR027417">
    <property type="entry name" value="P-loop_NTPase"/>
</dbReference>
<feature type="domain" description="ABC transporter" evidence="5">
    <location>
        <begin position="4"/>
        <end position="221"/>
    </location>
</feature>
<dbReference type="Pfam" id="PF00005">
    <property type="entry name" value="ABC_tran"/>
    <property type="match status" value="1"/>
</dbReference>
<dbReference type="GO" id="GO:0005524">
    <property type="term" value="F:ATP binding"/>
    <property type="evidence" value="ECO:0007669"/>
    <property type="project" value="UniProtKB-KW"/>
</dbReference>
<dbReference type="InterPro" id="IPR003439">
    <property type="entry name" value="ABC_transporter-like_ATP-bd"/>
</dbReference>
<dbReference type="SUPFAM" id="SSF52540">
    <property type="entry name" value="P-loop containing nucleoside triphosphate hydrolases"/>
    <property type="match status" value="1"/>
</dbReference>
<dbReference type="Gene3D" id="3.40.50.300">
    <property type="entry name" value="P-loop containing nucleotide triphosphate hydrolases"/>
    <property type="match status" value="1"/>
</dbReference>
<dbReference type="PANTHER" id="PTHR42798:SF7">
    <property type="entry name" value="ALPHA-D-RIBOSE 1-METHYLPHOSPHONATE 5-TRIPHOSPHATE SYNTHASE SUBUNIT PHNL"/>
    <property type="match status" value="1"/>
</dbReference>
<keyword evidence="3" id="KW-0547">Nucleotide-binding</keyword>
<dbReference type="InterPro" id="IPR017871">
    <property type="entry name" value="ABC_transporter-like_CS"/>
</dbReference>
<dbReference type="OrthoDB" id="9802264at2"/>
<comment type="similarity">
    <text evidence="1">Belongs to the ABC transporter superfamily.</text>
</comment>
<accession>A0A1V4SX59</accession>
<keyword evidence="2" id="KW-0813">Transport</keyword>
<dbReference type="InterPro" id="IPR017911">
    <property type="entry name" value="MacB-like_ATP-bd"/>
</dbReference>
<evidence type="ECO:0000313" key="7">
    <source>
        <dbReference type="Proteomes" id="UP000191448"/>
    </source>
</evidence>
<evidence type="ECO:0000256" key="2">
    <source>
        <dbReference type="ARBA" id="ARBA00022448"/>
    </source>
</evidence>
<dbReference type="EMBL" id="LTAY01000026">
    <property type="protein sequence ID" value="OPX49117.1"/>
    <property type="molecule type" value="Genomic_DNA"/>
</dbReference>
<name>A0A1V4SX59_9CLOT</name>
<proteinExistence type="inferred from homology"/>
<dbReference type="GO" id="GO:0098796">
    <property type="term" value="C:membrane protein complex"/>
    <property type="evidence" value="ECO:0007669"/>
    <property type="project" value="UniProtKB-ARBA"/>
</dbReference>
<comment type="caution">
    <text evidence="6">The sequence shown here is derived from an EMBL/GenBank/DDBJ whole genome shotgun (WGS) entry which is preliminary data.</text>
</comment>
<reference evidence="6 7" key="1">
    <citation type="submission" date="2016-02" db="EMBL/GenBank/DDBJ databases">
        <title>Genome sequence of Clostridium thermobutyricum DSM 4928.</title>
        <authorList>
            <person name="Poehlein A."/>
            <person name="Daniel R."/>
        </authorList>
    </citation>
    <scope>NUCLEOTIDE SEQUENCE [LARGE SCALE GENOMIC DNA]</scope>
    <source>
        <strain evidence="6 7">DSM 4928</strain>
    </source>
</reference>
<dbReference type="PANTHER" id="PTHR42798">
    <property type="entry name" value="LIPOPROTEIN-RELEASING SYSTEM ATP-BINDING PROTEIN LOLD"/>
    <property type="match status" value="1"/>
</dbReference>
<keyword evidence="6" id="KW-0378">Hydrolase</keyword>
<keyword evidence="6" id="KW-0449">Lipoprotein</keyword>
<evidence type="ECO:0000313" key="6">
    <source>
        <dbReference type="EMBL" id="OPX49117.1"/>
    </source>
</evidence>
<dbReference type="AlphaFoldDB" id="A0A1V4SX59"/>
<dbReference type="PROSITE" id="PS00211">
    <property type="entry name" value="ABC_TRANSPORTER_1"/>
    <property type="match status" value="1"/>
</dbReference>
<gene>
    <name evidence="6" type="primary">lolD_3</name>
    <name evidence="6" type="ORF">CLTHE_08710</name>
</gene>